<accession>A0A1Y2CQP9</accession>
<dbReference type="AlphaFoldDB" id="A0A1Y2CQP9"/>
<dbReference type="SUPFAM" id="SSF53448">
    <property type="entry name" value="Nucleotide-diphospho-sugar transferases"/>
    <property type="match status" value="1"/>
</dbReference>
<keyword evidence="4" id="KW-0732">Signal</keyword>
<evidence type="ECO:0000256" key="3">
    <source>
        <dbReference type="ARBA" id="ARBA00022679"/>
    </source>
</evidence>
<dbReference type="InterPro" id="IPR029044">
    <property type="entry name" value="Nucleotide-diphossugar_trans"/>
</dbReference>
<comment type="caution">
    <text evidence="5">The sequence shown here is derived from an EMBL/GenBank/DDBJ whole genome shotgun (WGS) entry which is preliminary data.</text>
</comment>
<name>A0A1Y2CQP9_9FUNG</name>
<dbReference type="EMBL" id="MCGO01000009">
    <property type="protein sequence ID" value="ORY49352.1"/>
    <property type="molecule type" value="Genomic_DNA"/>
</dbReference>
<dbReference type="GO" id="GO:0000139">
    <property type="term" value="C:Golgi membrane"/>
    <property type="evidence" value="ECO:0007669"/>
    <property type="project" value="TreeGrafter"/>
</dbReference>
<organism evidence="5 6">
    <name type="scientific">Rhizoclosmatium globosum</name>
    <dbReference type="NCBI Taxonomy" id="329046"/>
    <lineage>
        <taxon>Eukaryota</taxon>
        <taxon>Fungi</taxon>
        <taxon>Fungi incertae sedis</taxon>
        <taxon>Chytridiomycota</taxon>
        <taxon>Chytridiomycota incertae sedis</taxon>
        <taxon>Chytridiomycetes</taxon>
        <taxon>Chytridiales</taxon>
        <taxon>Chytriomycetaceae</taxon>
        <taxon>Rhizoclosmatium</taxon>
    </lineage>
</organism>
<comment type="similarity">
    <text evidence="1">Belongs to the glycosyltransferase 34 family.</text>
</comment>
<protein>
    <recommendedName>
        <fullName evidence="7">Nucleotide-diphospho-sugar transferase domain-containing protein</fullName>
    </recommendedName>
</protein>
<proteinExistence type="inferred from homology"/>
<evidence type="ECO:0000313" key="5">
    <source>
        <dbReference type="EMBL" id="ORY49352.1"/>
    </source>
</evidence>
<dbReference type="Proteomes" id="UP000193642">
    <property type="component" value="Unassembled WGS sequence"/>
</dbReference>
<dbReference type="GO" id="GO:0016757">
    <property type="term" value="F:glycosyltransferase activity"/>
    <property type="evidence" value="ECO:0007669"/>
    <property type="project" value="UniProtKB-KW"/>
</dbReference>
<evidence type="ECO:0000256" key="4">
    <source>
        <dbReference type="SAM" id="SignalP"/>
    </source>
</evidence>
<dbReference type="GO" id="GO:0006487">
    <property type="term" value="P:protein N-linked glycosylation"/>
    <property type="evidence" value="ECO:0007669"/>
    <property type="project" value="TreeGrafter"/>
</dbReference>
<evidence type="ECO:0000256" key="2">
    <source>
        <dbReference type="ARBA" id="ARBA00022676"/>
    </source>
</evidence>
<feature type="chain" id="PRO_5012327499" description="Nucleotide-diphospho-sugar transferase domain-containing protein" evidence="4">
    <location>
        <begin position="24"/>
        <end position="253"/>
    </location>
</feature>
<dbReference type="PANTHER" id="PTHR31306">
    <property type="entry name" value="ALPHA-1,6-MANNOSYLTRANSFERASE MNN11-RELATED"/>
    <property type="match status" value="1"/>
</dbReference>
<sequence>MIRANTFRSTFVILSIMTTNVETHVYARTVRNRAKYCELHPGVYHWIQQEVYAKNAVWQKVYTNQVLMEQYDWVWLLDARDAMIMNGSIDLRVLVGKLLLEEPKRSIDVIIARDFNEMNAGSFFIRSSEWSKQLLTHAWLQDEPSDHWWQEQGSLMTMRDENRVGFKDHLMELEQQRSTLFNAYFFGPGKHFQDGDFLLHAPSQGWGGLYNFIHENNLREVMRRSGRVRKAIKWQEGKPVIYYIDAADMKELS</sequence>
<keyword evidence="2" id="KW-0328">Glycosyltransferase</keyword>
<dbReference type="Pfam" id="PF05637">
    <property type="entry name" value="Glyco_transf_34"/>
    <property type="match status" value="2"/>
</dbReference>
<dbReference type="InterPro" id="IPR008630">
    <property type="entry name" value="Glyco_trans_34"/>
</dbReference>
<reference evidence="5 6" key="1">
    <citation type="submission" date="2016-07" db="EMBL/GenBank/DDBJ databases">
        <title>Pervasive Adenine N6-methylation of Active Genes in Fungi.</title>
        <authorList>
            <consortium name="DOE Joint Genome Institute"/>
            <person name="Mondo S.J."/>
            <person name="Dannebaum R.O."/>
            <person name="Kuo R.C."/>
            <person name="Labutti K."/>
            <person name="Haridas S."/>
            <person name="Kuo A."/>
            <person name="Salamov A."/>
            <person name="Ahrendt S.R."/>
            <person name="Lipzen A."/>
            <person name="Sullivan W."/>
            <person name="Andreopoulos W.B."/>
            <person name="Clum A."/>
            <person name="Lindquist E."/>
            <person name="Daum C."/>
            <person name="Ramamoorthy G.K."/>
            <person name="Gryganskyi A."/>
            <person name="Culley D."/>
            <person name="Magnuson J.K."/>
            <person name="James T.Y."/>
            <person name="O'Malley M.A."/>
            <person name="Stajich J.E."/>
            <person name="Spatafora J.W."/>
            <person name="Visel A."/>
            <person name="Grigoriev I.V."/>
        </authorList>
    </citation>
    <scope>NUCLEOTIDE SEQUENCE [LARGE SCALE GENOMIC DNA]</scope>
    <source>
        <strain evidence="5 6">JEL800</strain>
    </source>
</reference>
<dbReference type="OrthoDB" id="2155591at2759"/>
<keyword evidence="3" id="KW-0808">Transferase</keyword>
<feature type="signal peptide" evidence="4">
    <location>
        <begin position="1"/>
        <end position="23"/>
    </location>
</feature>
<dbReference type="STRING" id="329046.A0A1Y2CQP9"/>
<evidence type="ECO:0000313" key="6">
    <source>
        <dbReference type="Proteomes" id="UP000193642"/>
    </source>
</evidence>
<keyword evidence="6" id="KW-1185">Reference proteome</keyword>
<evidence type="ECO:0008006" key="7">
    <source>
        <dbReference type="Google" id="ProtNLM"/>
    </source>
</evidence>
<evidence type="ECO:0000256" key="1">
    <source>
        <dbReference type="ARBA" id="ARBA00005664"/>
    </source>
</evidence>
<gene>
    <name evidence="5" type="ORF">BCR33DRAFT_580778</name>
</gene>
<dbReference type="Gene3D" id="3.90.550.10">
    <property type="entry name" value="Spore Coat Polysaccharide Biosynthesis Protein SpsA, Chain A"/>
    <property type="match status" value="1"/>
</dbReference>
<dbReference type="PANTHER" id="PTHR31306:SF4">
    <property type="entry name" value="ALPHA-1,2-GALACTOSYLTRANSFERASE"/>
    <property type="match status" value="1"/>
</dbReference>